<feature type="region of interest" description="Disordered" evidence="2">
    <location>
        <begin position="727"/>
        <end position="781"/>
    </location>
</feature>
<feature type="compositionally biased region" description="Basic residues" evidence="2">
    <location>
        <begin position="1204"/>
        <end position="1213"/>
    </location>
</feature>
<feature type="region of interest" description="Disordered" evidence="2">
    <location>
        <begin position="819"/>
        <end position="1036"/>
    </location>
</feature>
<gene>
    <name evidence="3" type="ORF">OLC1_LOCUS24090</name>
</gene>
<feature type="region of interest" description="Disordered" evidence="2">
    <location>
        <begin position="1135"/>
        <end position="1167"/>
    </location>
</feature>
<evidence type="ECO:0000313" key="4">
    <source>
        <dbReference type="Proteomes" id="UP001161247"/>
    </source>
</evidence>
<feature type="region of interest" description="Disordered" evidence="2">
    <location>
        <begin position="343"/>
        <end position="479"/>
    </location>
</feature>
<feature type="region of interest" description="Disordered" evidence="2">
    <location>
        <begin position="113"/>
        <end position="141"/>
    </location>
</feature>
<reference evidence="3" key="1">
    <citation type="submission" date="2023-03" db="EMBL/GenBank/DDBJ databases">
        <authorList>
            <person name="Julca I."/>
        </authorList>
    </citation>
    <scope>NUCLEOTIDE SEQUENCE</scope>
</reference>
<keyword evidence="4" id="KW-1185">Reference proteome</keyword>
<feature type="compositionally biased region" description="Low complexity" evidence="2">
    <location>
        <begin position="1271"/>
        <end position="1280"/>
    </location>
</feature>
<name>A0AAV1EEH0_OLDCO</name>
<dbReference type="EMBL" id="OX459126">
    <property type="protein sequence ID" value="CAI9118147.1"/>
    <property type="molecule type" value="Genomic_DNA"/>
</dbReference>
<feature type="compositionally biased region" description="Basic and acidic residues" evidence="2">
    <location>
        <begin position="115"/>
        <end position="133"/>
    </location>
</feature>
<sequence length="1289" mass="141073">MKSNARLDSAVFHLTPTRTRCDLFIVANGKKEKIASGLLNPFLAHLKTARDQIEKGGYSIVLEPENVEDASWFTKGTVERFVRFVSTPEILERVDTIELEILQIQEAITIQGRSEAGENHVEDHEGKHIKGNEGSKTNAEPNDERAIVLYEPEAHQAQTNGQISQEGNSKAQLLKVLETRKNILRKEQGMAFARAIAAGFDVDQMALLVSFAECFGASRLLNACLKFVNLWKRKHETGQWVEIEASEALAGRSDFSAMNASGIVFSRPIDDNLALENNEKSGGKQNHQAPVNQQEYFQGQFPNGMFPSWPMHPPPGSLPMFPPYPVQGMPYYQGYPGGVPFYQPPYSQVDDHRLSSNNKTPRRRHSVGGGDDNNESETWESGSSKSRSEDDAEFERDPSESRQSRKKSGRSGKKQSGTVVIRNINYITAKKKNTANSDSESGSSESGSDGEDIQGNDGGKTSRSSKRRGSHPMVGEDYERENFNEKETDGGHWQAFQSFLLKGVDEESHTAKEGMFAMENAGKTKRRQNNVVDDPLALGGLESSVTQDRRMGTLNEVHGNRSRLRRGSDDGVMLSGGYNDARGTDDQIDMHSAETKGRRVISRNTNDDFMIGRREDYPEHGSLDPLSVNRFDRVNSKLGGESSRGTMDESFIVPFRSMSLDGALEDRAVIDMNNEMPSGEQKSENISGGKRRHVYEPDDVSLIPERDTENNIGYDPALDYEMHAGLDNGAKQTTNGKANTKKSVNGRNVKGTSDTLDKKRVGGPIRKGKPSKTSPLEDARARADKIRAFKADVQKLKKEKEEADLKRLEALKLERQKRIAARANSTTAASTSASSQTRKLPSKPSPIPYKGSKFSDSEPGSSSPLQRSKVRTSVGSNDSRKSSKPSKLFGGSPLPGTRLTRSVSSLSEQRKESSGVTPDSKASIARIKRLSEPRNVSNQSATSTKVQPRSASKLKSSEGPDGKKISAIMNLDKSKGATLPELKLKTPTGQSNAFQNKALAGKNPLKNDEVKHSAPSGPSEPFIDNSKLSQDSDIDDNPIVEKNIVVLENDKPSTSVVDASVQNFGPQNLHFESHEMPQESQGVPRYAAVPEPPASNGVRKVTVPGQLQLHSDIIEVKSSSVEDLSKTVKHTPAEKPYAAPYARASSLEDPCTRNTDYSKAPPLSSGITPAVKVHVPSERSPQVDFIPESLAQIQVKESPKGLRRLLKFGKKSHSSAAADQSNESDTASIKGHDAGAKVATSASSEAHTLKNLISEDETNTPGKASHKSSRHFSLLSSFRSKTSEKRMST</sequence>
<feature type="coiled-coil region" evidence="1">
    <location>
        <begin position="786"/>
        <end position="818"/>
    </location>
</feature>
<feature type="region of interest" description="Disordered" evidence="2">
    <location>
        <begin position="1075"/>
        <end position="1099"/>
    </location>
</feature>
<dbReference type="Proteomes" id="UP001161247">
    <property type="component" value="Chromosome 9"/>
</dbReference>
<feature type="compositionally biased region" description="Basic and acidic residues" evidence="2">
    <location>
        <begin position="955"/>
        <end position="964"/>
    </location>
</feature>
<feature type="compositionally biased region" description="Low complexity" evidence="2">
    <location>
        <begin position="821"/>
        <end position="837"/>
    </location>
</feature>
<accession>A0AAV1EEH0</accession>
<feature type="compositionally biased region" description="Low complexity" evidence="2">
    <location>
        <begin position="437"/>
        <end position="447"/>
    </location>
</feature>
<dbReference type="PANTHER" id="PTHR31008:SF2">
    <property type="entry name" value="COP1-INTERACTING PROTEIN-LIKE PROTEIN"/>
    <property type="match status" value="1"/>
</dbReference>
<feature type="compositionally biased region" description="Basic residues" evidence="2">
    <location>
        <begin position="404"/>
        <end position="413"/>
    </location>
</feature>
<feature type="compositionally biased region" description="Polar residues" evidence="2">
    <location>
        <begin position="1214"/>
        <end position="1227"/>
    </location>
</feature>
<dbReference type="PANTHER" id="PTHR31008">
    <property type="entry name" value="COP1-INTERACTING PROTEIN-RELATED"/>
    <property type="match status" value="1"/>
</dbReference>
<evidence type="ECO:0000256" key="2">
    <source>
        <dbReference type="SAM" id="MobiDB-lite"/>
    </source>
</evidence>
<evidence type="ECO:0000313" key="3">
    <source>
        <dbReference type="EMBL" id="CAI9118147.1"/>
    </source>
</evidence>
<protein>
    <submittedName>
        <fullName evidence="3">OLC1v1019674C3</fullName>
    </submittedName>
</protein>
<organism evidence="3 4">
    <name type="scientific">Oldenlandia corymbosa var. corymbosa</name>
    <dbReference type="NCBI Taxonomy" id="529605"/>
    <lineage>
        <taxon>Eukaryota</taxon>
        <taxon>Viridiplantae</taxon>
        <taxon>Streptophyta</taxon>
        <taxon>Embryophyta</taxon>
        <taxon>Tracheophyta</taxon>
        <taxon>Spermatophyta</taxon>
        <taxon>Magnoliopsida</taxon>
        <taxon>eudicotyledons</taxon>
        <taxon>Gunneridae</taxon>
        <taxon>Pentapetalae</taxon>
        <taxon>asterids</taxon>
        <taxon>lamiids</taxon>
        <taxon>Gentianales</taxon>
        <taxon>Rubiaceae</taxon>
        <taxon>Rubioideae</taxon>
        <taxon>Spermacoceae</taxon>
        <taxon>Hedyotis-Oldenlandia complex</taxon>
        <taxon>Oldenlandia</taxon>
    </lineage>
</organism>
<feature type="region of interest" description="Disordered" evidence="2">
    <location>
        <begin position="1204"/>
        <end position="1289"/>
    </location>
</feature>
<proteinExistence type="predicted"/>
<evidence type="ECO:0000256" key="1">
    <source>
        <dbReference type="SAM" id="Coils"/>
    </source>
</evidence>
<feature type="compositionally biased region" description="Polar residues" evidence="2">
    <location>
        <begin position="934"/>
        <end position="954"/>
    </location>
</feature>
<feature type="compositionally biased region" description="Polar residues" evidence="2">
    <location>
        <begin position="858"/>
        <end position="877"/>
    </location>
</feature>
<feature type="compositionally biased region" description="Polar residues" evidence="2">
    <location>
        <begin position="730"/>
        <end position="754"/>
    </location>
</feature>
<keyword evidence="1" id="KW-0175">Coiled coil</keyword>